<dbReference type="SUPFAM" id="SSF103481">
    <property type="entry name" value="Multidrug resistance efflux transporter EmrE"/>
    <property type="match status" value="2"/>
</dbReference>
<feature type="domain" description="EamA" evidence="2">
    <location>
        <begin position="9"/>
        <end position="140"/>
    </location>
</feature>
<sequence length="301" mass="33229">MTWNQDRHGLMLTTAFVVLWAAEEALTGLLMARYGLDQIVWMRFVWHIVLLYVLFGRREPSLLWRTRRPLFQLARAAMMVGMPACWVMGVHRGLSPATLMSVFWLSPLMILALARLFLGERASLQVWLAALVACGGVFALTGPHSVPRPLLLVFPLGMALCFSAYVVMTRSLRRERTRTNLFYTGLGVCLLLAPMVPSGWVTPTPLDLGILAAVALLGLGGLFALERLTAAAPVSRTAPLVYLQIPFALGFAWSLEQHDPSLRTLAGVLVTVAVVLYVWTRLRPFRRDPSALATDTGFGGL</sequence>
<feature type="transmembrane region" description="Helical" evidence="1">
    <location>
        <begin position="150"/>
        <end position="168"/>
    </location>
</feature>
<dbReference type="RefSeq" id="WP_009517175.1">
    <property type="nucleotide sequence ID" value="NZ_CCAE010000008.1"/>
</dbReference>
<feature type="transmembrane region" description="Helical" evidence="1">
    <location>
        <begin position="100"/>
        <end position="118"/>
    </location>
</feature>
<keyword evidence="1" id="KW-0812">Transmembrane</keyword>
<feature type="transmembrane region" description="Helical" evidence="1">
    <location>
        <begin position="38"/>
        <end position="55"/>
    </location>
</feature>
<dbReference type="Proteomes" id="UP000028878">
    <property type="component" value="Unassembled WGS sequence"/>
</dbReference>
<feature type="transmembrane region" description="Helical" evidence="1">
    <location>
        <begin position="206"/>
        <end position="225"/>
    </location>
</feature>
<proteinExistence type="predicted"/>
<dbReference type="EMBL" id="CCAE010000008">
    <property type="protein sequence ID" value="CDN87113.1"/>
    <property type="molecule type" value="Genomic_DNA"/>
</dbReference>
<evidence type="ECO:0000313" key="3">
    <source>
        <dbReference type="EMBL" id="CDN87113.1"/>
    </source>
</evidence>
<dbReference type="PANTHER" id="PTHR22911:SF103">
    <property type="entry name" value="BLR2811 PROTEIN"/>
    <property type="match status" value="1"/>
</dbReference>
<feature type="transmembrane region" description="Helical" evidence="1">
    <location>
        <begin position="125"/>
        <end position="144"/>
    </location>
</feature>
<evidence type="ECO:0000259" key="2">
    <source>
        <dbReference type="Pfam" id="PF00892"/>
    </source>
</evidence>
<keyword evidence="1" id="KW-0472">Membrane</keyword>
<reference evidence="4" key="1">
    <citation type="submission" date="2014-11" db="EMBL/GenBank/DDBJ databases">
        <title>Draft genome sequence of Hydrogenophaga intermedia S1.</title>
        <authorList>
            <person name="Gan H.M."/>
            <person name="Chew T.H."/>
            <person name="Stolz A."/>
        </authorList>
    </citation>
    <scope>NUCLEOTIDE SEQUENCE [LARGE SCALE GENOMIC DNA]</scope>
    <source>
        <strain evidence="4">S1</strain>
    </source>
</reference>
<protein>
    <submittedName>
        <fullName evidence="3">Putative drug/metabolite transporter, EamA-like protein</fullName>
    </submittedName>
</protein>
<evidence type="ECO:0000256" key="1">
    <source>
        <dbReference type="SAM" id="Phobius"/>
    </source>
</evidence>
<dbReference type="PANTHER" id="PTHR22911">
    <property type="entry name" value="ACYL-MALONYL CONDENSING ENZYME-RELATED"/>
    <property type="match status" value="1"/>
</dbReference>
<keyword evidence="1" id="KW-1133">Transmembrane helix</keyword>
<feature type="transmembrane region" description="Helical" evidence="1">
    <location>
        <begin position="180"/>
        <end position="200"/>
    </location>
</feature>
<feature type="transmembrane region" description="Helical" evidence="1">
    <location>
        <begin position="261"/>
        <end position="279"/>
    </location>
</feature>
<feature type="transmembrane region" description="Helical" evidence="1">
    <location>
        <begin position="12"/>
        <end position="32"/>
    </location>
</feature>
<keyword evidence="4" id="KW-1185">Reference proteome</keyword>
<accession>A0A1L1PGJ2</accession>
<dbReference type="AlphaFoldDB" id="A0A1L1PGJ2"/>
<dbReference type="GO" id="GO:0016020">
    <property type="term" value="C:membrane"/>
    <property type="evidence" value="ECO:0007669"/>
    <property type="project" value="InterPro"/>
</dbReference>
<name>A0A1L1PGJ2_HYDIT</name>
<dbReference type="Pfam" id="PF00892">
    <property type="entry name" value="EamA"/>
    <property type="match status" value="1"/>
</dbReference>
<evidence type="ECO:0000313" key="4">
    <source>
        <dbReference type="Proteomes" id="UP000028878"/>
    </source>
</evidence>
<gene>
    <name evidence="3" type="ORF">BN948_01532</name>
</gene>
<organism evidence="3 4">
    <name type="scientific">Hydrogenophaga intermedia</name>
    <dbReference type="NCBI Taxonomy" id="65786"/>
    <lineage>
        <taxon>Bacteria</taxon>
        <taxon>Pseudomonadati</taxon>
        <taxon>Pseudomonadota</taxon>
        <taxon>Betaproteobacteria</taxon>
        <taxon>Burkholderiales</taxon>
        <taxon>Comamonadaceae</taxon>
        <taxon>Hydrogenophaga</taxon>
    </lineage>
</organism>
<feature type="transmembrane region" description="Helical" evidence="1">
    <location>
        <begin position="237"/>
        <end position="255"/>
    </location>
</feature>
<dbReference type="InterPro" id="IPR000620">
    <property type="entry name" value="EamA_dom"/>
</dbReference>
<dbReference type="InterPro" id="IPR037185">
    <property type="entry name" value="EmrE-like"/>
</dbReference>